<evidence type="ECO:0000313" key="3">
    <source>
        <dbReference type="EMBL" id="GGB80660.1"/>
    </source>
</evidence>
<reference evidence="4" key="1">
    <citation type="journal article" date="2019" name="Int. J. Syst. Evol. Microbiol.">
        <title>The Global Catalogue of Microorganisms (GCM) 10K type strain sequencing project: providing services to taxonomists for standard genome sequencing and annotation.</title>
        <authorList>
            <consortium name="The Broad Institute Genomics Platform"/>
            <consortium name="The Broad Institute Genome Sequencing Center for Infectious Disease"/>
            <person name="Wu L."/>
            <person name="Ma J."/>
        </authorList>
    </citation>
    <scope>NUCLEOTIDE SEQUENCE [LARGE SCALE GENOMIC DNA]</scope>
    <source>
        <strain evidence="4">CGMCC 1.15928</strain>
    </source>
</reference>
<keyword evidence="1" id="KW-0732">Signal</keyword>
<feature type="chain" id="PRO_5045314605" description="Spore coat protein U/FanG domain-containing protein" evidence="1">
    <location>
        <begin position="22"/>
        <end position="155"/>
    </location>
</feature>
<keyword evidence="4" id="KW-1185">Reference proteome</keyword>
<evidence type="ECO:0000256" key="1">
    <source>
        <dbReference type="SAM" id="SignalP"/>
    </source>
</evidence>
<accession>A0ABQ1JZU3</accession>
<dbReference type="InterPro" id="IPR053167">
    <property type="entry name" value="Spore_coat_component"/>
</dbReference>
<evidence type="ECO:0000313" key="4">
    <source>
        <dbReference type="Proteomes" id="UP000628854"/>
    </source>
</evidence>
<name>A0ABQ1JZU3_9PROT</name>
<organism evidence="3 4">
    <name type="scientific">Henriciella pelagia</name>
    <dbReference type="NCBI Taxonomy" id="1977912"/>
    <lineage>
        <taxon>Bacteria</taxon>
        <taxon>Pseudomonadati</taxon>
        <taxon>Pseudomonadota</taxon>
        <taxon>Alphaproteobacteria</taxon>
        <taxon>Hyphomonadales</taxon>
        <taxon>Hyphomonadaceae</taxon>
        <taxon>Henriciella</taxon>
    </lineage>
</organism>
<dbReference type="PANTHER" id="PTHR37089">
    <property type="entry name" value="PROTEIN U-RELATED"/>
    <property type="match status" value="1"/>
</dbReference>
<comment type="caution">
    <text evidence="3">The sequence shown here is derived from an EMBL/GenBank/DDBJ whole genome shotgun (WGS) entry which is preliminary data.</text>
</comment>
<protein>
    <recommendedName>
        <fullName evidence="2">Spore coat protein U/FanG domain-containing protein</fullName>
    </recommendedName>
</protein>
<dbReference type="Proteomes" id="UP000628854">
    <property type="component" value="Unassembled WGS sequence"/>
</dbReference>
<evidence type="ECO:0000259" key="2">
    <source>
        <dbReference type="Pfam" id="PF05229"/>
    </source>
</evidence>
<dbReference type="SMART" id="SM00972">
    <property type="entry name" value="SCPU"/>
    <property type="match status" value="1"/>
</dbReference>
<feature type="signal peptide" evidence="1">
    <location>
        <begin position="1"/>
        <end position="21"/>
    </location>
</feature>
<dbReference type="InterPro" id="IPR007893">
    <property type="entry name" value="Spore_coat_U/FanG"/>
</dbReference>
<feature type="domain" description="Spore coat protein U/FanG" evidence="2">
    <location>
        <begin position="25"/>
        <end position="152"/>
    </location>
</feature>
<gene>
    <name evidence="3" type="ORF">GCM10011503_31780</name>
</gene>
<dbReference type="EMBL" id="BMKF01000003">
    <property type="protein sequence ID" value="GGB80660.1"/>
    <property type="molecule type" value="Genomic_DNA"/>
</dbReference>
<sequence>MRKDIIALTALCALAAPLAAADEASGTLNVTATVLNTCAVTTSPVSFVNVGLETTTANGSVTVTCTNSDGFTVALDGGDAADISARTLSHDTETASFTYQLYTDAGFTTVWGDGTTGSTNAGTGPSDTLIVYGQTTGTPQVAGTYSDSVQVTVTF</sequence>
<dbReference type="RefSeq" id="WP_084394855.1">
    <property type="nucleotide sequence ID" value="NZ_BMKF01000003.1"/>
</dbReference>
<dbReference type="Pfam" id="PF05229">
    <property type="entry name" value="SCPU"/>
    <property type="match status" value="1"/>
</dbReference>
<proteinExistence type="predicted"/>